<sequence length="71" mass="8513">MNELLAEYKHLIDFKDKMQKNNFKFVEKYLSYEKRKNRDGWEEGCIAFLKGAISVQKELIKVIQQNRVLFG</sequence>
<reference evidence="1 2" key="1">
    <citation type="submission" date="2017-09" db="EMBL/GenBank/DDBJ databases">
        <title>Large-scale bioinformatics analysis of Bacillus genomes uncovers conserved roles of natural products in bacterial physiology.</title>
        <authorList>
            <consortium name="Agbiome Team Llc"/>
            <person name="Bleich R.M."/>
            <person name="Grubbs K.J."/>
            <person name="Santa Maria K.C."/>
            <person name="Allen S.E."/>
            <person name="Farag S."/>
            <person name="Shank E.A."/>
            <person name="Bowers A."/>
        </authorList>
    </citation>
    <scope>NUCLEOTIDE SEQUENCE [LARGE SCALE GENOMIC DNA]</scope>
    <source>
        <strain evidence="1 2">AFS065400</strain>
    </source>
</reference>
<dbReference type="RefSeq" id="WP_098640141.1">
    <property type="nucleotide sequence ID" value="NZ_NVCO01000007.1"/>
</dbReference>
<organism evidence="1 2">
    <name type="scientific">Bacillus thuringiensis</name>
    <dbReference type="NCBI Taxonomy" id="1428"/>
    <lineage>
        <taxon>Bacteria</taxon>
        <taxon>Bacillati</taxon>
        <taxon>Bacillota</taxon>
        <taxon>Bacilli</taxon>
        <taxon>Bacillales</taxon>
        <taxon>Bacillaceae</taxon>
        <taxon>Bacillus</taxon>
        <taxon>Bacillus cereus group</taxon>
    </lineage>
</organism>
<name>A0A9X7ASN9_BACTU</name>
<proteinExistence type="predicted"/>
<evidence type="ECO:0000313" key="2">
    <source>
        <dbReference type="Proteomes" id="UP000226106"/>
    </source>
</evidence>
<dbReference type="AlphaFoldDB" id="A0A9X7ASN9"/>
<protein>
    <submittedName>
        <fullName evidence="1">Uncharacterized protein</fullName>
    </submittedName>
</protein>
<evidence type="ECO:0000313" key="1">
    <source>
        <dbReference type="EMBL" id="PFT50857.1"/>
    </source>
</evidence>
<dbReference type="Proteomes" id="UP000226106">
    <property type="component" value="Unassembled WGS sequence"/>
</dbReference>
<dbReference type="EMBL" id="NVCO01000007">
    <property type="protein sequence ID" value="PFT50857.1"/>
    <property type="molecule type" value="Genomic_DNA"/>
</dbReference>
<accession>A0A9X7ASN9</accession>
<comment type="caution">
    <text evidence="1">The sequence shown here is derived from an EMBL/GenBank/DDBJ whole genome shotgun (WGS) entry which is preliminary data.</text>
</comment>
<gene>
    <name evidence="1" type="ORF">COK72_02290</name>
</gene>